<reference evidence="2" key="1">
    <citation type="submission" date="2018-11" db="EMBL/GenBank/DDBJ databases">
        <authorList>
            <consortium name="Pathogen Informatics"/>
        </authorList>
    </citation>
    <scope>NUCLEOTIDE SEQUENCE</scope>
</reference>
<proteinExistence type="predicted"/>
<dbReference type="Proteomes" id="UP000784294">
    <property type="component" value="Unassembled WGS sequence"/>
</dbReference>
<evidence type="ECO:0000313" key="2">
    <source>
        <dbReference type="EMBL" id="VEL07712.1"/>
    </source>
</evidence>
<feature type="transmembrane region" description="Helical" evidence="1">
    <location>
        <begin position="44"/>
        <end position="68"/>
    </location>
</feature>
<evidence type="ECO:0000256" key="1">
    <source>
        <dbReference type="SAM" id="Phobius"/>
    </source>
</evidence>
<gene>
    <name evidence="2" type="ORF">PXEA_LOCUS1152</name>
</gene>
<dbReference type="AlphaFoldDB" id="A0A3S5A5N7"/>
<protein>
    <submittedName>
        <fullName evidence="2">Uncharacterized protein</fullName>
    </submittedName>
</protein>
<keyword evidence="3" id="KW-1185">Reference proteome</keyword>
<name>A0A3S5A5N7_9PLAT</name>
<organism evidence="2 3">
    <name type="scientific">Protopolystoma xenopodis</name>
    <dbReference type="NCBI Taxonomy" id="117903"/>
    <lineage>
        <taxon>Eukaryota</taxon>
        <taxon>Metazoa</taxon>
        <taxon>Spiralia</taxon>
        <taxon>Lophotrochozoa</taxon>
        <taxon>Platyhelminthes</taxon>
        <taxon>Monogenea</taxon>
        <taxon>Polyopisthocotylea</taxon>
        <taxon>Polystomatidea</taxon>
        <taxon>Polystomatidae</taxon>
        <taxon>Protopolystoma</taxon>
    </lineage>
</organism>
<sequence length="224" mass="25824">MRTSTLAFLASNQTPFVCNLSTRLLSNLSPLLFHFRSGILKDIFGEYIYCYLLGGVCYLFSLISLLFLCRFRHQTDTPDSASLSLLAYKHQACLKMHCSQCLCCCHPKEVEAGWTKRLSSNPNAWEGQNQLKGWPQSFGNQRFSTSLGHHEQGNRWFTEQGLPPARADWTRGYDGPMTGYPRVDLSRQMGDFRGQYEKRPYELDLHETIYANYLRNLEQISEDK</sequence>
<accession>A0A3S5A5N7</accession>
<keyword evidence="1" id="KW-0472">Membrane</keyword>
<dbReference type="EMBL" id="CAAALY010002338">
    <property type="protein sequence ID" value="VEL07712.1"/>
    <property type="molecule type" value="Genomic_DNA"/>
</dbReference>
<evidence type="ECO:0000313" key="3">
    <source>
        <dbReference type="Proteomes" id="UP000784294"/>
    </source>
</evidence>
<comment type="caution">
    <text evidence="2">The sequence shown here is derived from an EMBL/GenBank/DDBJ whole genome shotgun (WGS) entry which is preliminary data.</text>
</comment>
<keyword evidence="1" id="KW-1133">Transmembrane helix</keyword>
<keyword evidence="1" id="KW-0812">Transmembrane</keyword>